<proteinExistence type="predicted"/>
<gene>
    <name evidence="1" type="ORF">MAE30S32_29640</name>
</gene>
<evidence type="ECO:0000313" key="1">
    <source>
        <dbReference type="EMBL" id="GCA94312.1"/>
    </source>
</evidence>
<sequence>MNHLRVLENVLKEASKSFGELELIALTAAHIGEYCQNRQEKREAYRIAAKIIKCDAKQLKAICEKLDQLQSRLNLNFDGGVSHE</sequence>
<accession>A0A510PKF4</accession>
<protein>
    <submittedName>
        <fullName evidence="1">Uncharacterized protein</fullName>
    </submittedName>
</protein>
<evidence type="ECO:0000313" key="2">
    <source>
        <dbReference type="Proteomes" id="UP000321223"/>
    </source>
</evidence>
<dbReference type="EMBL" id="BHVU01000190">
    <property type="protein sequence ID" value="GCA94312.1"/>
    <property type="molecule type" value="Genomic_DNA"/>
</dbReference>
<dbReference type="AlphaFoldDB" id="A0A510PKF4"/>
<dbReference type="RefSeq" id="WP_147071777.1">
    <property type="nucleotide sequence ID" value="NZ_BHVU01000190.1"/>
</dbReference>
<dbReference type="Proteomes" id="UP000321223">
    <property type="component" value="Unassembled WGS sequence"/>
</dbReference>
<name>A0A510PKF4_MICAE</name>
<organism evidence="1 2">
    <name type="scientific">Microcystis aeruginosa 11-30S32</name>
    <dbReference type="NCBI Taxonomy" id="2358142"/>
    <lineage>
        <taxon>Bacteria</taxon>
        <taxon>Bacillati</taxon>
        <taxon>Cyanobacteriota</taxon>
        <taxon>Cyanophyceae</taxon>
        <taxon>Oscillatoriophycideae</taxon>
        <taxon>Chroococcales</taxon>
        <taxon>Microcystaceae</taxon>
        <taxon>Microcystis</taxon>
    </lineage>
</organism>
<reference evidence="1 2" key="1">
    <citation type="journal article" date="2019" name="Appl. Environ. Microbiol.">
        <title>Co-occurrence of broad and narrow host-range viruses infecting the toxic bloom-forming cyanobacterium Microcystis aeruginosa.</title>
        <authorList>
            <person name="Morimoto D."/>
            <person name="Tominaga K."/>
            <person name="Nishimura Y."/>
            <person name="Yoshida N."/>
            <person name="Kimura S."/>
            <person name="Sako Y."/>
            <person name="Yoshida T."/>
        </authorList>
    </citation>
    <scope>NUCLEOTIDE SEQUENCE [LARGE SCALE GENOMIC DNA]</scope>
    <source>
        <strain evidence="1 2">11-30S32</strain>
    </source>
</reference>
<comment type="caution">
    <text evidence="1">The sequence shown here is derived from an EMBL/GenBank/DDBJ whole genome shotgun (WGS) entry which is preliminary data.</text>
</comment>